<sequence length="486" mass="55687">MNDYQQLTNLMFKWSSLYGAYAILNWDKATMMPKGSHSLRAEQMSVLSTMQHEIIASQEVAELLDRIDITVLNDWQKANIREIHRLHIMAIATSPALTSRLTRAAVKCEEAWYAQANETSQPSLEQNFEELLALTREMASSLGEKLGISSYDALLEQHQPGLRAESVDAIFSKIEPFTSSLVATIKGSPKQQNIWPRISKNQQKKFANTLMVNMEFDFNTGRLDESRHPFTGGLTGDIRVCSYFKPENILLSISALMHETGHASYEARLPKQHLGQPVSDSRGMCIHESLALLFERQVGHSDAYLGYLAKQLENNFDHVDYFNKERLCEHFNTIHTDGIRVTADDFTYPAHILIRYKIEKELLSGELSTKQLKSRWQELFELYLDISPSPHEGPWQDIHWAVGYFGYFPCYLMGAVISAQLFNKARKNPSIEMELSRGKFSSLLQWLDKKIYRQGCYHEFDELIIASCGVKLSADDFIKNLERRLK</sequence>
<comment type="catalytic activity">
    <reaction evidence="1">
        <text>Release of a C-terminal amino acid with broad specificity, except for -Pro.</text>
        <dbReference type="EC" id="3.4.17.19"/>
    </reaction>
</comment>
<keyword evidence="2" id="KW-0862">Zinc</keyword>
<evidence type="ECO:0000256" key="1">
    <source>
        <dbReference type="PIRNR" id="PIRNR006615"/>
    </source>
</evidence>
<dbReference type="RefSeq" id="WP_036838101.1">
    <property type="nucleotide sequence ID" value="NZ_CAWLUD010000021.1"/>
</dbReference>
<dbReference type="SUPFAM" id="SSF55486">
    <property type="entry name" value="Metalloproteases ('zincins'), catalytic domain"/>
    <property type="match status" value="1"/>
</dbReference>
<reference evidence="4 5" key="1">
    <citation type="submission" date="2014-03" db="EMBL/GenBank/DDBJ databases">
        <title>Draft Genome of Photorhabdus temperata Meg1.</title>
        <authorList>
            <person name="Hurst S.G.IV."/>
            <person name="Morris K."/>
            <person name="Thomas K."/>
            <person name="Tisa L.S."/>
        </authorList>
    </citation>
    <scope>NUCLEOTIDE SEQUENCE [LARGE SCALE GENOMIC DNA]</scope>
    <source>
        <strain evidence="4 5">Meg1</strain>
    </source>
</reference>
<keyword evidence="1 4" id="KW-0121">Carboxypeptidase</keyword>
<keyword evidence="1 4" id="KW-0378">Hydrolase</keyword>
<keyword evidence="1" id="KW-0645">Protease</keyword>
<comment type="function">
    <text evidence="1">Broad specificity carboxypetidase that releases amino acids sequentially from the C-terminus, including neutral, aromatic, polar and basic residues.</text>
</comment>
<feature type="binding site" evidence="2">
    <location>
        <position position="258"/>
    </location>
    <ligand>
        <name>Zn(2+)</name>
        <dbReference type="ChEBI" id="CHEBI:29105"/>
        <note>catalytic</note>
    </ligand>
</feature>
<keyword evidence="1" id="KW-0482">Metalloprotease</keyword>
<keyword evidence="1 2" id="KW-0479">Metal-binding</keyword>
<dbReference type="PANTHER" id="PTHR34217">
    <property type="entry name" value="METAL-DEPENDENT CARBOXYPEPTIDASE"/>
    <property type="match status" value="1"/>
</dbReference>
<dbReference type="GO" id="GO:0046872">
    <property type="term" value="F:metal ion binding"/>
    <property type="evidence" value="ECO:0007669"/>
    <property type="project" value="UniProtKB-KW"/>
</dbReference>
<evidence type="ECO:0000256" key="2">
    <source>
        <dbReference type="PIRSR" id="PIRSR006615-1"/>
    </source>
</evidence>
<feature type="binding site" evidence="2">
    <location>
        <position position="288"/>
    </location>
    <ligand>
        <name>Zn(2+)</name>
        <dbReference type="ChEBI" id="CHEBI:29105"/>
        <note>catalytic</note>
    </ligand>
</feature>
<feature type="active site" description="Proton donor/acceptor" evidence="3">
    <location>
        <position position="259"/>
    </location>
</feature>
<dbReference type="CDD" id="cd06460">
    <property type="entry name" value="M32_Taq"/>
    <property type="match status" value="1"/>
</dbReference>
<dbReference type="PANTHER" id="PTHR34217:SF1">
    <property type="entry name" value="CARBOXYPEPTIDASE 1"/>
    <property type="match status" value="1"/>
</dbReference>
<dbReference type="AlphaFoldDB" id="A0A081RYY5"/>
<protein>
    <recommendedName>
        <fullName evidence="1">Metal-dependent carboxypeptidase</fullName>
        <ecNumber evidence="1">3.4.17.19</ecNumber>
    </recommendedName>
</protein>
<gene>
    <name evidence="4" type="ORF">MEG1DRAFT_01412</name>
</gene>
<dbReference type="EC" id="3.4.17.19" evidence="1"/>
<proteinExistence type="inferred from homology"/>
<feature type="binding site" evidence="2">
    <location>
        <position position="262"/>
    </location>
    <ligand>
        <name>Zn(2+)</name>
        <dbReference type="ChEBI" id="CHEBI:29105"/>
        <note>catalytic</note>
    </ligand>
</feature>
<evidence type="ECO:0000313" key="5">
    <source>
        <dbReference type="Proteomes" id="UP000028002"/>
    </source>
</evidence>
<dbReference type="Gene3D" id="1.10.1370.30">
    <property type="match status" value="1"/>
</dbReference>
<dbReference type="PIRSF" id="PIRSF006615">
    <property type="entry name" value="Zn_crbxpep_Taq"/>
    <property type="match status" value="1"/>
</dbReference>
<dbReference type="PROSITE" id="PS52034">
    <property type="entry name" value="PEPTIDASE_M32"/>
    <property type="match status" value="1"/>
</dbReference>
<comment type="caution">
    <text evidence="4">The sequence shown here is derived from an EMBL/GenBank/DDBJ whole genome shotgun (WGS) entry which is preliminary data.</text>
</comment>
<accession>A0A081RYY5</accession>
<comment type="cofactor">
    <cofactor evidence="2">
        <name>Zn(2+)</name>
        <dbReference type="ChEBI" id="CHEBI:29105"/>
    </cofactor>
    <text evidence="2">Binds 1 zinc ion per subunit.</text>
</comment>
<name>A0A081RYY5_PHOTE</name>
<dbReference type="PRINTS" id="PR00998">
    <property type="entry name" value="CRBOXYPTASET"/>
</dbReference>
<dbReference type="Proteomes" id="UP000028002">
    <property type="component" value="Unassembled WGS sequence"/>
</dbReference>
<evidence type="ECO:0000313" key="4">
    <source>
        <dbReference type="EMBL" id="KER03888.1"/>
    </source>
</evidence>
<dbReference type="Pfam" id="PF02074">
    <property type="entry name" value="Peptidase_M32"/>
    <property type="match status" value="1"/>
</dbReference>
<organism evidence="4 5">
    <name type="scientific">Photorhabdus temperata subsp. temperata Meg1</name>
    <dbReference type="NCBI Taxonomy" id="1393735"/>
    <lineage>
        <taxon>Bacteria</taxon>
        <taxon>Pseudomonadati</taxon>
        <taxon>Pseudomonadota</taxon>
        <taxon>Gammaproteobacteria</taxon>
        <taxon>Enterobacterales</taxon>
        <taxon>Morganellaceae</taxon>
        <taxon>Photorhabdus</taxon>
    </lineage>
</organism>
<dbReference type="EMBL" id="JGVH01000021">
    <property type="protein sequence ID" value="KER03888.1"/>
    <property type="molecule type" value="Genomic_DNA"/>
</dbReference>
<dbReference type="InterPro" id="IPR001333">
    <property type="entry name" value="Peptidase_M32_Taq"/>
</dbReference>
<dbReference type="GO" id="GO:0006508">
    <property type="term" value="P:proteolysis"/>
    <property type="evidence" value="ECO:0007669"/>
    <property type="project" value="UniProtKB-UniRule"/>
</dbReference>
<comment type="similarity">
    <text evidence="1">Belongs to the peptidase M32 family.</text>
</comment>
<dbReference type="PATRIC" id="fig|1393735.3.peg.1458"/>
<dbReference type="GO" id="GO:0004181">
    <property type="term" value="F:metallocarboxypeptidase activity"/>
    <property type="evidence" value="ECO:0007669"/>
    <property type="project" value="UniProtKB-UniRule"/>
</dbReference>
<evidence type="ECO:0000256" key="3">
    <source>
        <dbReference type="PIRSR" id="PIRSR006615-2"/>
    </source>
</evidence>